<protein>
    <recommendedName>
        <fullName evidence="2">NET domain-containing protein</fullName>
    </recommendedName>
</protein>
<sequence length="110" mass="13099">MEAETVVSDDVNSFSINELNYIRETIENMNKFNQIEVLRILNNHKEVTLNENKYGIHINLSDLKKNIIDELIIYINYVNTQEDTLNNVEQQKENYKNVYFTKDIKDINKK</sequence>
<name>A0A6C0EPF7_9ZZZZ</name>
<reference evidence="1" key="1">
    <citation type="journal article" date="2020" name="Nature">
        <title>Giant virus diversity and host interactions through global metagenomics.</title>
        <authorList>
            <person name="Schulz F."/>
            <person name="Roux S."/>
            <person name="Paez-Espino D."/>
            <person name="Jungbluth S."/>
            <person name="Walsh D.A."/>
            <person name="Denef V.J."/>
            <person name="McMahon K.D."/>
            <person name="Konstantinidis K.T."/>
            <person name="Eloe-Fadrosh E.A."/>
            <person name="Kyrpides N.C."/>
            <person name="Woyke T."/>
        </authorList>
    </citation>
    <scope>NUCLEOTIDE SEQUENCE</scope>
    <source>
        <strain evidence="1">GVMAG-M-3300009155-2</strain>
    </source>
</reference>
<accession>A0A6C0EPF7</accession>
<proteinExistence type="predicted"/>
<organism evidence="1">
    <name type="scientific">viral metagenome</name>
    <dbReference type="NCBI Taxonomy" id="1070528"/>
    <lineage>
        <taxon>unclassified sequences</taxon>
        <taxon>metagenomes</taxon>
        <taxon>organismal metagenomes</taxon>
    </lineage>
</organism>
<dbReference type="EMBL" id="MN738915">
    <property type="protein sequence ID" value="QHT31076.1"/>
    <property type="molecule type" value="Genomic_DNA"/>
</dbReference>
<dbReference type="AlphaFoldDB" id="A0A6C0EPF7"/>
<evidence type="ECO:0008006" key="2">
    <source>
        <dbReference type="Google" id="ProtNLM"/>
    </source>
</evidence>
<evidence type="ECO:0000313" key="1">
    <source>
        <dbReference type="EMBL" id="QHT31076.1"/>
    </source>
</evidence>